<protein>
    <recommendedName>
        <fullName evidence="3">PepSY domain-containing protein</fullName>
    </recommendedName>
</protein>
<dbReference type="OrthoDB" id="4871528at2"/>
<evidence type="ECO:0000313" key="4">
    <source>
        <dbReference type="EMBL" id="KUG53715.1"/>
    </source>
</evidence>
<feature type="domain" description="PepSY" evidence="3">
    <location>
        <begin position="91"/>
        <end position="134"/>
    </location>
</feature>
<feature type="region of interest" description="Disordered" evidence="1">
    <location>
        <begin position="175"/>
        <end position="204"/>
    </location>
</feature>
<feature type="compositionally biased region" description="Low complexity" evidence="1">
    <location>
        <begin position="59"/>
        <end position="77"/>
    </location>
</feature>
<keyword evidence="5" id="KW-1185">Reference proteome</keyword>
<comment type="caution">
    <text evidence="4">The sequence shown here is derived from an EMBL/GenBank/DDBJ whole genome shotgun (WGS) entry which is preliminary data.</text>
</comment>
<dbReference type="AlphaFoldDB" id="A0A0W8I624"/>
<dbReference type="PROSITE" id="PS51257">
    <property type="entry name" value="PROKAR_LIPOPROTEIN"/>
    <property type="match status" value="1"/>
</dbReference>
<sequence>MRISRAPRTTTALALALALTLSACGGTEGATEGIEATAAPTGASSETGDDDAGAGGTETGATDDTGSDTGSATDGQGTQDGGAGEDITAAALAAIEAAQQETGGTAYEVDGDDDGTWEVDLRVDGRSVTVEVDAGGAVTRVGEDDLDAEELAAMDAAQVSLEEAVTTAVDEVGGSLDDASLEEEGDPSWEVSVDRGPGSGDDVDVWVDAVTGEVLRTDA</sequence>
<evidence type="ECO:0000256" key="2">
    <source>
        <dbReference type="SAM" id="SignalP"/>
    </source>
</evidence>
<dbReference type="Pfam" id="PF03413">
    <property type="entry name" value="PepSY"/>
    <property type="match status" value="2"/>
</dbReference>
<name>A0A0W8I624_9MICO</name>
<feature type="domain" description="PepSY" evidence="3">
    <location>
        <begin position="159"/>
        <end position="217"/>
    </location>
</feature>
<dbReference type="Gene3D" id="3.10.450.40">
    <property type="match status" value="2"/>
</dbReference>
<feature type="chain" id="PRO_5038850813" description="PepSY domain-containing protein" evidence="2">
    <location>
        <begin position="26"/>
        <end position="219"/>
    </location>
</feature>
<proteinExistence type="predicted"/>
<dbReference type="RefSeq" id="WP_058891722.1">
    <property type="nucleotide sequence ID" value="NZ_LQBL01000028.1"/>
</dbReference>
<reference evidence="4 5" key="1">
    <citation type="submission" date="2015-12" db="EMBL/GenBank/DDBJ databases">
        <title>Serinicoccus chungangenesis strain CD08_5 genome sequencing and assembly.</title>
        <authorList>
            <person name="Chander A.M."/>
            <person name="Kaur G."/>
            <person name="Nair G.R."/>
            <person name="Dhawan D.K."/>
            <person name="Kochhar R.K."/>
            <person name="Mayilraj S."/>
            <person name="Bhadada S.K."/>
        </authorList>
    </citation>
    <scope>NUCLEOTIDE SEQUENCE [LARGE SCALE GENOMIC DNA]</scope>
    <source>
        <strain evidence="4 5">CD08_5</strain>
    </source>
</reference>
<dbReference type="STRING" id="767452.AVL62_02815"/>
<dbReference type="InterPro" id="IPR025711">
    <property type="entry name" value="PepSY"/>
</dbReference>
<gene>
    <name evidence="4" type="ORF">AVL62_02815</name>
</gene>
<feature type="compositionally biased region" description="Low complexity" evidence="1">
    <location>
        <begin position="32"/>
        <end position="46"/>
    </location>
</feature>
<keyword evidence="2" id="KW-0732">Signal</keyword>
<evidence type="ECO:0000259" key="3">
    <source>
        <dbReference type="Pfam" id="PF03413"/>
    </source>
</evidence>
<dbReference type="EMBL" id="LQBL01000028">
    <property type="protein sequence ID" value="KUG53715.1"/>
    <property type="molecule type" value="Genomic_DNA"/>
</dbReference>
<evidence type="ECO:0000256" key="1">
    <source>
        <dbReference type="SAM" id="MobiDB-lite"/>
    </source>
</evidence>
<evidence type="ECO:0000313" key="5">
    <source>
        <dbReference type="Proteomes" id="UP000054837"/>
    </source>
</evidence>
<dbReference type="Proteomes" id="UP000054837">
    <property type="component" value="Unassembled WGS sequence"/>
</dbReference>
<feature type="region of interest" description="Disordered" evidence="1">
    <location>
        <begin position="32"/>
        <end position="90"/>
    </location>
</feature>
<organism evidence="4 5">
    <name type="scientific">Serinicoccus chungangensis</name>
    <dbReference type="NCBI Taxonomy" id="767452"/>
    <lineage>
        <taxon>Bacteria</taxon>
        <taxon>Bacillati</taxon>
        <taxon>Actinomycetota</taxon>
        <taxon>Actinomycetes</taxon>
        <taxon>Micrococcales</taxon>
        <taxon>Ornithinimicrobiaceae</taxon>
        <taxon>Serinicoccus</taxon>
    </lineage>
</organism>
<feature type="signal peptide" evidence="2">
    <location>
        <begin position="1"/>
        <end position="25"/>
    </location>
</feature>
<accession>A0A0W8I624</accession>